<protein>
    <submittedName>
        <fullName evidence="1">SRPBCC family protein</fullName>
    </submittedName>
</protein>
<dbReference type="EMBL" id="JAERRF010000004">
    <property type="protein sequence ID" value="MBL1096750.1"/>
    <property type="molecule type" value="Genomic_DNA"/>
</dbReference>
<keyword evidence="2" id="KW-1185">Reference proteome</keyword>
<evidence type="ECO:0000313" key="2">
    <source>
        <dbReference type="Proteomes" id="UP000634229"/>
    </source>
</evidence>
<dbReference type="Proteomes" id="UP000634229">
    <property type="component" value="Unassembled WGS sequence"/>
</dbReference>
<comment type="caution">
    <text evidence="1">The sequence shown here is derived from an EMBL/GenBank/DDBJ whole genome shotgun (WGS) entry which is preliminary data.</text>
</comment>
<sequence>MTHRLRSVGLEYAETAPLRLVFVAEAQAPPGAVFTALADTEGWPRWFRQVSAARATDGGEGREIRLRGGVRFRETVMAAEPAKRYAYRIDETNAPGLRALLEEWTLAPSGGGTMVRYVFALDGPPPLRFAARLARPGVGRTFREAVRTLDRLLADG</sequence>
<name>A0ABS1N9Y7_9ACTN</name>
<dbReference type="Pfam" id="PF10604">
    <property type="entry name" value="Polyketide_cyc2"/>
    <property type="match status" value="1"/>
</dbReference>
<dbReference type="CDD" id="cd07821">
    <property type="entry name" value="PYR_PYL_RCAR_like"/>
    <property type="match status" value="1"/>
</dbReference>
<dbReference type="RefSeq" id="WP_201873488.1">
    <property type="nucleotide sequence ID" value="NZ_JAERRF010000004.1"/>
</dbReference>
<gene>
    <name evidence="1" type="ORF">JK363_08755</name>
</gene>
<dbReference type="Gene3D" id="3.30.530.20">
    <property type="match status" value="1"/>
</dbReference>
<organism evidence="1 2">
    <name type="scientific">Streptomyces coffeae</name>
    <dbReference type="NCBI Taxonomy" id="621382"/>
    <lineage>
        <taxon>Bacteria</taxon>
        <taxon>Bacillati</taxon>
        <taxon>Actinomycetota</taxon>
        <taxon>Actinomycetes</taxon>
        <taxon>Kitasatosporales</taxon>
        <taxon>Streptomycetaceae</taxon>
        <taxon>Streptomyces</taxon>
    </lineage>
</organism>
<reference evidence="1 2" key="1">
    <citation type="submission" date="2021-01" db="EMBL/GenBank/DDBJ databases">
        <title>WGS of actinomycetes isolated from Thailand.</title>
        <authorList>
            <person name="Thawai C."/>
        </authorList>
    </citation>
    <scope>NUCLEOTIDE SEQUENCE [LARGE SCALE GENOMIC DNA]</scope>
    <source>
        <strain evidence="1 2">CA1R205</strain>
    </source>
</reference>
<proteinExistence type="predicted"/>
<dbReference type="InterPro" id="IPR019587">
    <property type="entry name" value="Polyketide_cyclase/dehydratase"/>
</dbReference>
<accession>A0ABS1N9Y7</accession>
<evidence type="ECO:0000313" key="1">
    <source>
        <dbReference type="EMBL" id="MBL1096750.1"/>
    </source>
</evidence>
<dbReference type="SUPFAM" id="SSF55961">
    <property type="entry name" value="Bet v1-like"/>
    <property type="match status" value="1"/>
</dbReference>
<dbReference type="InterPro" id="IPR023393">
    <property type="entry name" value="START-like_dom_sf"/>
</dbReference>